<organism evidence="1 2">
    <name type="scientific">Colletotrichum truncatum</name>
    <name type="common">Anthracnose fungus</name>
    <name type="synonym">Colletotrichum capsici</name>
    <dbReference type="NCBI Taxonomy" id="5467"/>
    <lineage>
        <taxon>Eukaryota</taxon>
        <taxon>Fungi</taxon>
        <taxon>Dikarya</taxon>
        <taxon>Ascomycota</taxon>
        <taxon>Pezizomycotina</taxon>
        <taxon>Sordariomycetes</taxon>
        <taxon>Hypocreomycetidae</taxon>
        <taxon>Glomerellales</taxon>
        <taxon>Glomerellaceae</taxon>
        <taxon>Colletotrichum</taxon>
        <taxon>Colletotrichum truncatum species complex</taxon>
    </lineage>
</organism>
<gene>
    <name evidence="1" type="ORF">CTRU02_201217</name>
</gene>
<protein>
    <submittedName>
        <fullName evidence="1">Uncharacterized protein</fullName>
    </submittedName>
</protein>
<dbReference type="Proteomes" id="UP000805649">
    <property type="component" value="Unassembled WGS sequence"/>
</dbReference>
<reference evidence="1 2" key="1">
    <citation type="journal article" date="2020" name="Phytopathology">
        <title>Genome Sequence Resources of Colletotrichum truncatum, C. plurivorum, C. musicola, and C. sojae: Four Species Pathogenic to Soybean (Glycine max).</title>
        <authorList>
            <person name="Rogerio F."/>
            <person name="Boufleur T.R."/>
            <person name="Ciampi-Guillardi M."/>
            <person name="Sukno S.A."/>
            <person name="Thon M.R."/>
            <person name="Massola Junior N.S."/>
            <person name="Baroncelli R."/>
        </authorList>
    </citation>
    <scope>NUCLEOTIDE SEQUENCE [LARGE SCALE GENOMIC DNA]</scope>
    <source>
        <strain evidence="1 2">CMES1059</strain>
    </source>
</reference>
<proteinExistence type="predicted"/>
<sequence length="928" mass="102387">MTSPFWHTQHGVNSPIWQTEPTRRRDSPTGSSQLRRTNTPSRRRTRVETQCRPPVSSSSRPSLNSRYTSPEDESKTTASSTLPSRSSRSPRRVYSSSSQPYDQCRSPVMTLRILSPSRHSARDEKSQSDHKARPVQQSPESPPGASHATGRMADNKLTSPKRRRHQLRDSILLKRRDSPDSSKPPVAASANTSKRLPETPEERTESSWLGSLPAAPVTPSKSRLRGFPKLAAFSRDPKPARLPDNETGPSPHRDEPEAVKKQAGSSVDIPHNPSGHLVSRICTMILDEDVSIGGANVDRSSLALKVWDAVVKCLDDISQAPPHEPAGKPQFDSPTTGKDSPASTFTASSTRNPWPLEAWGYRHGYRTGSDGEGRRAGEVRKEKGGEKKPELLPLSTPAEQWSDGNSHTPAPPLPLPCPFRTRNPARFNVNDSWHCAQGQWTNLSELQQHIAKHHRHPNEAYLFQCPRCDKGFSEPKAFKDHLMLPREQMCDPRSEGTATSNDPEDGITAGRARALSEGVERGKIGSWDDLWKCLFPTDRMVPRPAILPAIELAQVEQEVFASNNMSSLKANLEERLKFLASQSSNSEMFMAQMPVITGSISLVVEAHLRSVFINCRSQTPARIPRLRSTSLQAQRPVNNRPRNLSWASSAGIRNIEKSDHPRPATAANDTKALARGTPRPYMHNRRSHSDGASQVKALRAATLPAPSTLTIPFPRISVLTEQSDLPPSNTSEKSNTSPKHHSSDAEYSSGVESNPTSAGGLRDSNNTDIRCSKCNIRPSLRPDEEVFHGPHTSVSSTQGTQGSSCRFSDSGIGILCRNCRMLEELINSYSRTSSQSAKSDQRAPGGPGPPEVRAKKMVLPFSPNPSDSLDENDEETLFDLILDSATYVDDDGQRKTHPVSPMFPPPRQDLPQSPLGKYDRYRNDGNFF</sequence>
<name>A0ACC3ZGS7_COLTU</name>
<dbReference type="EMBL" id="VUJX02000001">
    <property type="protein sequence ID" value="KAL0943331.1"/>
    <property type="molecule type" value="Genomic_DNA"/>
</dbReference>
<evidence type="ECO:0000313" key="2">
    <source>
        <dbReference type="Proteomes" id="UP000805649"/>
    </source>
</evidence>
<accession>A0ACC3ZGS7</accession>
<keyword evidence="2" id="KW-1185">Reference proteome</keyword>
<comment type="caution">
    <text evidence="1">The sequence shown here is derived from an EMBL/GenBank/DDBJ whole genome shotgun (WGS) entry which is preliminary data.</text>
</comment>
<evidence type="ECO:0000313" key="1">
    <source>
        <dbReference type="EMBL" id="KAL0943331.1"/>
    </source>
</evidence>